<name>A0A381ZH13_9ZZZZ</name>
<proteinExistence type="predicted"/>
<evidence type="ECO:0000313" key="1">
    <source>
        <dbReference type="EMBL" id="SVA88565.1"/>
    </source>
</evidence>
<sequence>MDKKLILKRLEMLIKLCEKTEPDTPGETYLFNEHLIRSQEMQKEVRDLHTGKNNIDPDSEQDLLINIMKQSNKIWRLRNKIKNGDFDDLSYLEMNDAIEDYVAQNQKINAIKYYRAEMDEKFGEQISLREAKEYIDGIAADMKRRGI</sequence>
<reference evidence="1" key="1">
    <citation type="submission" date="2018-05" db="EMBL/GenBank/DDBJ databases">
        <authorList>
            <person name="Lanie J.A."/>
            <person name="Ng W.-L."/>
            <person name="Kazmierczak K.M."/>
            <person name="Andrzejewski T.M."/>
            <person name="Davidsen T.M."/>
            <person name="Wayne K.J."/>
            <person name="Tettelin H."/>
            <person name="Glass J.I."/>
            <person name="Rusch D."/>
            <person name="Podicherti R."/>
            <person name="Tsui H.-C.T."/>
            <person name="Winkler M.E."/>
        </authorList>
    </citation>
    <scope>NUCLEOTIDE SEQUENCE</scope>
</reference>
<dbReference type="AlphaFoldDB" id="A0A381ZH13"/>
<dbReference type="EMBL" id="UINC01021303">
    <property type="protein sequence ID" value="SVA88565.1"/>
    <property type="molecule type" value="Genomic_DNA"/>
</dbReference>
<accession>A0A381ZH13</accession>
<organism evidence="1">
    <name type="scientific">marine metagenome</name>
    <dbReference type="NCBI Taxonomy" id="408172"/>
    <lineage>
        <taxon>unclassified sequences</taxon>
        <taxon>metagenomes</taxon>
        <taxon>ecological metagenomes</taxon>
    </lineage>
</organism>
<protein>
    <submittedName>
        <fullName evidence="1">Uncharacterized protein</fullName>
    </submittedName>
</protein>
<gene>
    <name evidence="1" type="ORF">METZ01_LOCUS141419</name>
</gene>